<evidence type="ECO:0000256" key="1">
    <source>
        <dbReference type="SAM" id="Phobius"/>
    </source>
</evidence>
<keyword evidence="1" id="KW-0472">Membrane</keyword>
<accession>A0A1H6XNS2</accession>
<dbReference type="RefSeq" id="WP_164071955.1">
    <property type="nucleotide sequence ID" value="NZ_FNYS01000023.1"/>
</dbReference>
<feature type="transmembrane region" description="Helical" evidence="1">
    <location>
        <begin position="15"/>
        <end position="36"/>
    </location>
</feature>
<evidence type="ECO:0000313" key="2">
    <source>
        <dbReference type="EMBL" id="SEJ30709.1"/>
    </source>
</evidence>
<protein>
    <submittedName>
        <fullName evidence="2">Uncharacterized protein</fullName>
    </submittedName>
</protein>
<reference evidence="2 3" key="1">
    <citation type="submission" date="2016-10" db="EMBL/GenBank/DDBJ databases">
        <authorList>
            <person name="de Groot N.N."/>
        </authorList>
    </citation>
    <scope>NUCLEOTIDE SEQUENCE [LARGE SCALE GENOMIC DNA]</scope>
    <source>
        <strain evidence="2 3">DSM 23048</strain>
    </source>
</reference>
<dbReference type="GeneID" id="82258957"/>
<proteinExistence type="predicted"/>
<name>A0A1H6XNS2_9FLAO</name>
<evidence type="ECO:0000313" key="3">
    <source>
        <dbReference type="Proteomes" id="UP000183077"/>
    </source>
</evidence>
<keyword evidence="1" id="KW-0812">Transmembrane</keyword>
<dbReference type="AlphaFoldDB" id="A0A1H6XNS2"/>
<gene>
    <name evidence="2" type="ORF">SAMN04488018_12327</name>
</gene>
<dbReference type="Proteomes" id="UP000183077">
    <property type="component" value="Unassembled WGS sequence"/>
</dbReference>
<dbReference type="EMBL" id="FNYS01000023">
    <property type="protein sequence ID" value="SEJ30709.1"/>
    <property type="molecule type" value="Genomic_DNA"/>
</dbReference>
<keyword evidence="1" id="KW-1133">Transmembrane helix</keyword>
<organism evidence="2 3">
    <name type="scientific">Myroides marinus</name>
    <dbReference type="NCBI Taxonomy" id="703342"/>
    <lineage>
        <taxon>Bacteria</taxon>
        <taxon>Pseudomonadati</taxon>
        <taxon>Bacteroidota</taxon>
        <taxon>Flavobacteriia</taxon>
        <taxon>Flavobacteriales</taxon>
        <taxon>Flavobacteriaceae</taxon>
        <taxon>Myroides</taxon>
    </lineage>
</organism>
<sequence length="52" mass="5794">MTLQNLPLYNFNNGTFMIIIFALVCVGLVAALFLLMGPSKKNDENSDETKQD</sequence>